<accession>A0A0R3XCT6</accession>
<dbReference type="WBParaSite" id="TTAC_0001136301-mRNA-1">
    <property type="protein sequence ID" value="TTAC_0001136301-mRNA-1"/>
    <property type="gene ID" value="TTAC_0001136301"/>
</dbReference>
<dbReference type="AlphaFoldDB" id="A0A0R3XCT6"/>
<reference evidence="4 5" key="1">
    <citation type="submission" date="2017-02" db="UniProtKB">
        <authorList>
            <consortium name="WormBaseParasite"/>
        </authorList>
    </citation>
    <scope>IDENTIFICATION</scope>
</reference>
<protein>
    <submittedName>
        <fullName evidence="1 4">Uncharacterized protein</fullName>
    </submittedName>
</protein>
<evidence type="ECO:0000313" key="4">
    <source>
        <dbReference type="WBParaSite" id="TTAC_0001136301-mRNA-1"/>
    </source>
</evidence>
<evidence type="ECO:0000313" key="5">
    <source>
        <dbReference type="WBParaSite" id="TTAC_0001146601-mRNA-1"/>
    </source>
</evidence>
<dbReference type="WBParaSite" id="TTAC_0001146601-mRNA-1">
    <property type="protein sequence ID" value="TTAC_0001146601-mRNA-1"/>
    <property type="gene ID" value="TTAC_0001146601"/>
</dbReference>
<name>A0A0R3XCT6_HYDTA</name>
<reference evidence="1 3" key="2">
    <citation type="submission" date="2018-11" db="EMBL/GenBank/DDBJ databases">
        <authorList>
            <consortium name="Pathogen Informatics"/>
        </authorList>
    </citation>
    <scope>NUCLEOTIDE SEQUENCE [LARGE SCALE GENOMIC DNA]</scope>
</reference>
<proteinExistence type="predicted"/>
<dbReference type="EMBL" id="UYWX01023721">
    <property type="protein sequence ID" value="VDM36326.1"/>
    <property type="molecule type" value="Genomic_DNA"/>
</dbReference>
<gene>
    <name evidence="1" type="ORF">TTAC_LOCUS11346</name>
    <name evidence="2" type="ORF">TTAC_LOCUS11449</name>
</gene>
<evidence type="ECO:0000313" key="3">
    <source>
        <dbReference type="Proteomes" id="UP000274429"/>
    </source>
</evidence>
<keyword evidence="3" id="KW-1185">Reference proteome</keyword>
<organism evidence="4">
    <name type="scientific">Hydatigena taeniaeformis</name>
    <name type="common">Feline tapeworm</name>
    <name type="synonym">Taenia taeniaeformis</name>
    <dbReference type="NCBI Taxonomy" id="6205"/>
    <lineage>
        <taxon>Eukaryota</taxon>
        <taxon>Metazoa</taxon>
        <taxon>Spiralia</taxon>
        <taxon>Lophotrochozoa</taxon>
        <taxon>Platyhelminthes</taxon>
        <taxon>Cestoda</taxon>
        <taxon>Eucestoda</taxon>
        <taxon>Cyclophyllidea</taxon>
        <taxon>Taeniidae</taxon>
        <taxon>Hydatigera</taxon>
    </lineage>
</organism>
<evidence type="ECO:0000313" key="2">
    <source>
        <dbReference type="EMBL" id="VDM36548.1"/>
    </source>
</evidence>
<evidence type="ECO:0000313" key="1">
    <source>
        <dbReference type="EMBL" id="VDM36326.1"/>
    </source>
</evidence>
<dbReference type="Proteomes" id="UP000274429">
    <property type="component" value="Unassembled WGS sequence"/>
</dbReference>
<dbReference type="EMBL" id="UYWX01024240">
    <property type="protein sequence ID" value="VDM36548.1"/>
    <property type="molecule type" value="Genomic_DNA"/>
</dbReference>
<sequence length="74" mass="7964">MEKAATVNHAHHNDAHWTTPQFTPYFSILCHPILCSRAQYACRAKVGMGVAVGHHNPGVLTGQGLAFAARNAVI</sequence>